<dbReference type="NCBIfam" id="TIGR00093">
    <property type="entry name" value="pseudouridine synthase"/>
    <property type="match status" value="1"/>
</dbReference>
<dbReference type="InterPro" id="IPR020094">
    <property type="entry name" value="TruA/RsuA/RluB/E/F_N"/>
</dbReference>
<evidence type="ECO:0000313" key="6">
    <source>
        <dbReference type="EMBL" id="AFZ21077.1"/>
    </source>
</evidence>
<dbReference type="Pfam" id="PF00849">
    <property type="entry name" value="PseudoU_synth_2"/>
    <property type="match status" value="1"/>
</dbReference>
<dbReference type="Gene3D" id="3.30.70.1560">
    <property type="entry name" value="Alpha-L RNA-binding motif"/>
    <property type="match status" value="1"/>
</dbReference>
<dbReference type="GO" id="GO:0120159">
    <property type="term" value="F:rRNA pseudouridine synthase activity"/>
    <property type="evidence" value="ECO:0007669"/>
    <property type="project" value="UniProtKB-ARBA"/>
</dbReference>
<protein>
    <recommendedName>
        <fullName evidence="4">Pseudouridine synthase</fullName>
        <ecNumber evidence="4">5.4.99.-</ecNumber>
    </recommendedName>
</protein>
<dbReference type="InterPro" id="IPR036986">
    <property type="entry name" value="S4_RNA-bd_sf"/>
</dbReference>
<dbReference type="PATRIC" id="fig|1173027.3.peg.6026"/>
<evidence type="ECO:0000256" key="2">
    <source>
        <dbReference type="ARBA" id="ARBA00023235"/>
    </source>
</evidence>
<keyword evidence="7" id="KW-1185">Reference proteome</keyword>
<dbReference type="Pfam" id="PF01479">
    <property type="entry name" value="S4"/>
    <property type="match status" value="1"/>
</dbReference>
<dbReference type="SUPFAM" id="SSF55174">
    <property type="entry name" value="Alpha-L RNA-binding motif"/>
    <property type="match status" value="1"/>
</dbReference>
<dbReference type="OrthoDB" id="9807213at2"/>
<gene>
    <name evidence="6" type="ORF">Mic7113_5440</name>
</gene>
<dbReference type="PANTHER" id="PTHR47683">
    <property type="entry name" value="PSEUDOURIDINE SYNTHASE FAMILY PROTEIN-RELATED"/>
    <property type="match status" value="1"/>
</dbReference>
<name>K9WNJ2_9CYAN</name>
<evidence type="ECO:0000256" key="4">
    <source>
        <dbReference type="RuleBase" id="RU003887"/>
    </source>
</evidence>
<keyword evidence="3" id="KW-0694">RNA-binding</keyword>
<dbReference type="EMBL" id="CP003630">
    <property type="protein sequence ID" value="AFZ21077.1"/>
    <property type="molecule type" value="Genomic_DNA"/>
</dbReference>
<dbReference type="GO" id="GO:0003723">
    <property type="term" value="F:RNA binding"/>
    <property type="evidence" value="ECO:0007669"/>
    <property type="project" value="UniProtKB-KW"/>
</dbReference>
<dbReference type="FunFam" id="3.10.290.10:FF:000003">
    <property type="entry name" value="Pseudouridine synthase"/>
    <property type="match status" value="1"/>
</dbReference>
<dbReference type="PROSITE" id="PS01149">
    <property type="entry name" value="PSI_RSU"/>
    <property type="match status" value="1"/>
</dbReference>
<dbReference type="AlphaFoldDB" id="K9WNJ2"/>
<dbReference type="InterPro" id="IPR000748">
    <property type="entry name" value="PsdUridine_synth_RsuA/RluB/E/F"/>
</dbReference>
<dbReference type="STRING" id="1173027.Mic7113_5440"/>
<dbReference type="eggNOG" id="COG1187">
    <property type="taxonomic scope" value="Bacteria"/>
</dbReference>
<evidence type="ECO:0000259" key="5">
    <source>
        <dbReference type="SMART" id="SM00363"/>
    </source>
</evidence>
<keyword evidence="2 4" id="KW-0413">Isomerase</keyword>
<comment type="similarity">
    <text evidence="1 4">Belongs to the pseudouridine synthase RsuA family.</text>
</comment>
<dbReference type="SUPFAM" id="SSF55120">
    <property type="entry name" value="Pseudouridine synthase"/>
    <property type="match status" value="1"/>
</dbReference>
<dbReference type="CDD" id="cd02870">
    <property type="entry name" value="PseudoU_synth_RsuA_like"/>
    <property type="match status" value="1"/>
</dbReference>
<reference evidence="6 7" key="1">
    <citation type="submission" date="2012-06" db="EMBL/GenBank/DDBJ databases">
        <title>Finished chromosome of genome of Microcoleus sp. PCC 7113.</title>
        <authorList>
            <consortium name="US DOE Joint Genome Institute"/>
            <person name="Gugger M."/>
            <person name="Coursin T."/>
            <person name="Rippka R."/>
            <person name="Tandeau De Marsac N."/>
            <person name="Huntemann M."/>
            <person name="Wei C.-L."/>
            <person name="Han J."/>
            <person name="Detter J.C."/>
            <person name="Han C."/>
            <person name="Tapia R."/>
            <person name="Chen A."/>
            <person name="Kyrpides N."/>
            <person name="Mavromatis K."/>
            <person name="Markowitz V."/>
            <person name="Szeto E."/>
            <person name="Ivanova N."/>
            <person name="Pagani I."/>
            <person name="Pati A."/>
            <person name="Goodwin L."/>
            <person name="Nordberg H.P."/>
            <person name="Cantor M.N."/>
            <person name="Hua S.X."/>
            <person name="Woyke T."/>
            <person name="Kerfeld C.A."/>
        </authorList>
    </citation>
    <scope>NUCLEOTIDE SEQUENCE [LARGE SCALE GENOMIC DNA]</scope>
    <source>
        <strain evidence="6 7">PCC 7113</strain>
    </source>
</reference>
<sequence length="263" mass="29629">MEERVQKILSQWGIASRRQAEKMIEAGQVRLNGTVVHLGQKANPETDVLEVNGKLVQPNNRPQSIYLLLNKPAGVVSTCRDAHNRPTILDLLPKALSQEQGIHPVGRLDAQSTGALLLTNDGTLTFLLTHPRHHVPKTYYVWVQGHPPESVLQVWRQGVDLLGKKTLPAQVRVLQRGVEDTLLEIVLTEGRNRQIRRVAELLSYPVIHLHRTAIGPIQLEPQGGPVLPSGHYRYLNDFEIRFLNSRVHLTSVKVPADMKEYRI</sequence>
<evidence type="ECO:0000313" key="7">
    <source>
        <dbReference type="Proteomes" id="UP000010471"/>
    </source>
</evidence>
<dbReference type="HOGENOM" id="CLU_024979_1_2_3"/>
<feature type="domain" description="RNA-binding S4" evidence="5">
    <location>
        <begin position="3"/>
        <end position="61"/>
    </location>
</feature>
<dbReference type="RefSeq" id="WP_015185210.1">
    <property type="nucleotide sequence ID" value="NC_019738.1"/>
</dbReference>
<dbReference type="InterPro" id="IPR020103">
    <property type="entry name" value="PsdUridine_synth_cat_dom_sf"/>
</dbReference>
<dbReference type="PROSITE" id="PS50889">
    <property type="entry name" value="S4"/>
    <property type="match status" value="1"/>
</dbReference>
<dbReference type="EC" id="5.4.99.-" evidence="4"/>
<dbReference type="SMART" id="SM00363">
    <property type="entry name" value="S4"/>
    <property type="match status" value="1"/>
</dbReference>
<dbReference type="Gene3D" id="3.10.290.10">
    <property type="entry name" value="RNA-binding S4 domain"/>
    <property type="match status" value="1"/>
</dbReference>
<dbReference type="KEGG" id="mic:Mic7113_5440"/>
<accession>K9WNJ2</accession>
<proteinExistence type="inferred from homology"/>
<evidence type="ECO:0000256" key="1">
    <source>
        <dbReference type="ARBA" id="ARBA00008348"/>
    </source>
</evidence>
<dbReference type="GO" id="GO:0000455">
    <property type="term" value="P:enzyme-directed rRNA pseudouridine synthesis"/>
    <property type="evidence" value="ECO:0007669"/>
    <property type="project" value="UniProtKB-ARBA"/>
</dbReference>
<dbReference type="PANTHER" id="PTHR47683:SF2">
    <property type="entry name" value="RNA-BINDING S4 DOMAIN-CONTAINING PROTEIN"/>
    <property type="match status" value="1"/>
</dbReference>
<dbReference type="Proteomes" id="UP000010471">
    <property type="component" value="Chromosome"/>
</dbReference>
<organism evidence="6 7">
    <name type="scientific">Allocoleopsis franciscana PCC 7113</name>
    <dbReference type="NCBI Taxonomy" id="1173027"/>
    <lineage>
        <taxon>Bacteria</taxon>
        <taxon>Bacillati</taxon>
        <taxon>Cyanobacteriota</taxon>
        <taxon>Cyanophyceae</taxon>
        <taxon>Coleofasciculales</taxon>
        <taxon>Coleofasciculaceae</taxon>
        <taxon>Allocoleopsis</taxon>
        <taxon>Allocoleopsis franciscana</taxon>
    </lineage>
</organism>
<dbReference type="InterPro" id="IPR050343">
    <property type="entry name" value="RsuA_PseudoU_synthase"/>
</dbReference>
<evidence type="ECO:0000256" key="3">
    <source>
        <dbReference type="PROSITE-ProRule" id="PRU00182"/>
    </source>
</evidence>
<dbReference type="InterPro" id="IPR042092">
    <property type="entry name" value="PsdUridine_s_RsuA/RluB/E/F_cat"/>
</dbReference>
<dbReference type="InterPro" id="IPR006145">
    <property type="entry name" value="PsdUridine_synth_RsuA/RluA"/>
</dbReference>
<dbReference type="CDD" id="cd00165">
    <property type="entry name" value="S4"/>
    <property type="match status" value="1"/>
</dbReference>
<dbReference type="Gene3D" id="3.30.70.580">
    <property type="entry name" value="Pseudouridine synthase I, catalytic domain, N-terminal subdomain"/>
    <property type="match status" value="1"/>
</dbReference>
<dbReference type="InterPro" id="IPR018496">
    <property type="entry name" value="PsdUridine_synth_RsuA/RluB_CS"/>
</dbReference>
<dbReference type="InterPro" id="IPR002942">
    <property type="entry name" value="S4_RNA-bd"/>
</dbReference>